<sequence>MDRNQVEQEREIRELLRRADRHADRAGNLRRETLRKLIELAHSPYPTVKSLVASNIKNYIVDFPDMEDDAINAVYDLCEDPISKIRIEGYHAIVQVSRTQRKWIKRNADVLVQLLQSDEPAEVVVVKKALLEHLDMDAPVTLGVLCDQIMPLEEPSDEEEQAIRERLRSLVIAFMTGDARRSIVERHAAKNNCEEILFDGLLQAVAKLSYMDIRPIVHNILLALPSLRSYSPRGDKLLQTLLARARATLAQELRPSPQPLLLASTRQFLDLATFVSFERRAGHPLHIARFYCSTLVNRMAFSRLAQATQLAVIHDLAEALWVVISEGENPNHVSPEDLTSVRNQVVDASIVLFECLATSESQEPTVWGDCRKLLHAVVQVW</sequence>
<dbReference type="GO" id="GO:0043066">
    <property type="term" value="P:negative regulation of apoptotic process"/>
    <property type="evidence" value="ECO:0007669"/>
    <property type="project" value="TreeGrafter"/>
</dbReference>
<accession>A0A5C3NCH7</accession>
<dbReference type="AlphaFoldDB" id="A0A5C3NCH7"/>
<dbReference type="GO" id="GO:0003723">
    <property type="term" value="F:RNA binding"/>
    <property type="evidence" value="ECO:0007669"/>
    <property type="project" value="TreeGrafter"/>
</dbReference>
<proteinExistence type="inferred from homology"/>
<reference evidence="4 5" key="1">
    <citation type="journal article" date="2019" name="Nat. Ecol. Evol.">
        <title>Megaphylogeny resolves global patterns of mushroom evolution.</title>
        <authorList>
            <person name="Varga T."/>
            <person name="Krizsan K."/>
            <person name="Foldi C."/>
            <person name="Dima B."/>
            <person name="Sanchez-Garcia M."/>
            <person name="Sanchez-Ramirez S."/>
            <person name="Szollosi G.J."/>
            <person name="Szarkandi J.G."/>
            <person name="Papp V."/>
            <person name="Albert L."/>
            <person name="Andreopoulos W."/>
            <person name="Angelini C."/>
            <person name="Antonin V."/>
            <person name="Barry K.W."/>
            <person name="Bougher N.L."/>
            <person name="Buchanan P."/>
            <person name="Buyck B."/>
            <person name="Bense V."/>
            <person name="Catcheside P."/>
            <person name="Chovatia M."/>
            <person name="Cooper J."/>
            <person name="Damon W."/>
            <person name="Desjardin D."/>
            <person name="Finy P."/>
            <person name="Geml J."/>
            <person name="Haridas S."/>
            <person name="Hughes K."/>
            <person name="Justo A."/>
            <person name="Karasinski D."/>
            <person name="Kautmanova I."/>
            <person name="Kiss B."/>
            <person name="Kocsube S."/>
            <person name="Kotiranta H."/>
            <person name="LaButti K.M."/>
            <person name="Lechner B.E."/>
            <person name="Liimatainen K."/>
            <person name="Lipzen A."/>
            <person name="Lukacs Z."/>
            <person name="Mihaltcheva S."/>
            <person name="Morgado L.N."/>
            <person name="Niskanen T."/>
            <person name="Noordeloos M.E."/>
            <person name="Ohm R.A."/>
            <person name="Ortiz-Santana B."/>
            <person name="Ovrebo C."/>
            <person name="Racz N."/>
            <person name="Riley R."/>
            <person name="Savchenko A."/>
            <person name="Shiryaev A."/>
            <person name="Soop K."/>
            <person name="Spirin V."/>
            <person name="Szebenyi C."/>
            <person name="Tomsovsky M."/>
            <person name="Tulloss R.E."/>
            <person name="Uehling J."/>
            <person name="Grigoriev I.V."/>
            <person name="Vagvolgyi C."/>
            <person name="Papp T."/>
            <person name="Martin F.M."/>
            <person name="Miettinen O."/>
            <person name="Hibbett D.S."/>
            <person name="Nagy L.G."/>
        </authorList>
    </citation>
    <scope>NUCLEOTIDE SEQUENCE [LARGE SCALE GENOMIC DNA]</scope>
    <source>
        <strain evidence="4 5">OMC1185</strain>
    </source>
</reference>
<comment type="similarity">
    <text evidence="1">Belongs to the API5 family.</text>
</comment>
<evidence type="ECO:0008006" key="6">
    <source>
        <dbReference type="Google" id="ProtNLM"/>
    </source>
</evidence>
<keyword evidence="2" id="KW-0053">Apoptosis</keyword>
<dbReference type="PANTHER" id="PTHR12758:SF19">
    <property type="entry name" value="APOPTOSIS INHIBITOR 5"/>
    <property type="match status" value="1"/>
</dbReference>
<protein>
    <recommendedName>
        <fullName evidence="6">ARM repeat-containing protein</fullName>
    </recommendedName>
</protein>
<evidence type="ECO:0000313" key="5">
    <source>
        <dbReference type="Proteomes" id="UP000305948"/>
    </source>
</evidence>
<dbReference type="InterPro" id="IPR016024">
    <property type="entry name" value="ARM-type_fold"/>
</dbReference>
<dbReference type="InterPro" id="IPR008383">
    <property type="entry name" value="API5"/>
</dbReference>
<gene>
    <name evidence="4" type="ORF">OE88DRAFT_1625540</name>
</gene>
<dbReference type="STRING" id="5364.A0A5C3NCH7"/>
<evidence type="ECO:0000256" key="1">
    <source>
        <dbReference type="ARBA" id="ARBA00009515"/>
    </source>
</evidence>
<keyword evidence="5" id="KW-1185">Reference proteome</keyword>
<dbReference type="OrthoDB" id="19224at2759"/>
<name>A0A5C3NCH7_9AGAM</name>
<keyword evidence="3" id="KW-0175">Coiled coil</keyword>
<feature type="coiled-coil region" evidence="3">
    <location>
        <begin position="5"/>
        <end position="32"/>
    </location>
</feature>
<evidence type="ECO:0000313" key="4">
    <source>
        <dbReference type="EMBL" id="TFK54567.1"/>
    </source>
</evidence>
<evidence type="ECO:0000256" key="2">
    <source>
        <dbReference type="ARBA" id="ARBA00022703"/>
    </source>
</evidence>
<dbReference type="PANTHER" id="PTHR12758">
    <property type="entry name" value="APOPTOSIS INHIBITOR 5-RELATED"/>
    <property type="match status" value="1"/>
</dbReference>
<evidence type="ECO:0000256" key="3">
    <source>
        <dbReference type="SAM" id="Coils"/>
    </source>
</evidence>
<organism evidence="4 5">
    <name type="scientific">Heliocybe sulcata</name>
    <dbReference type="NCBI Taxonomy" id="5364"/>
    <lineage>
        <taxon>Eukaryota</taxon>
        <taxon>Fungi</taxon>
        <taxon>Dikarya</taxon>
        <taxon>Basidiomycota</taxon>
        <taxon>Agaricomycotina</taxon>
        <taxon>Agaricomycetes</taxon>
        <taxon>Gloeophyllales</taxon>
        <taxon>Gloeophyllaceae</taxon>
        <taxon>Heliocybe</taxon>
    </lineage>
</organism>
<dbReference type="EMBL" id="ML213506">
    <property type="protein sequence ID" value="TFK54567.1"/>
    <property type="molecule type" value="Genomic_DNA"/>
</dbReference>
<dbReference type="GO" id="GO:0005634">
    <property type="term" value="C:nucleus"/>
    <property type="evidence" value="ECO:0007669"/>
    <property type="project" value="TreeGrafter"/>
</dbReference>
<dbReference type="SUPFAM" id="SSF48371">
    <property type="entry name" value="ARM repeat"/>
    <property type="match status" value="1"/>
</dbReference>
<dbReference type="Proteomes" id="UP000305948">
    <property type="component" value="Unassembled WGS sequence"/>
</dbReference>
<dbReference type="GO" id="GO:0006915">
    <property type="term" value="P:apoptotic process"/>
    <property type="evidence" value="ECO:0007669"/>
    <property type="project" value="UniProtKB-KW"/>
</dbReference>
<dbReference type="Pfam" id="PF05918">
    <property type="entry name" value="API5"/>
    <property type="match status" value="1"/>
</dbReference>